<dbReference type="Proteomes" id="UP000799429">
    <property type="component" value="Unassembled WGS sequence"/>
</dbReference>
<dbReference type="EMBL" id="MU006095">
    <property type="protein sequence ID" value="KAF2839411.1"/>
    <property type="molecule type" value="Genomic_DNA"/>
</dbReference>
<protein>
    <submittedName>
        <fullName evidence="1">Uncharacterized protein</fullName>
    </submittedName>
</protein>
<name>A0A9P4VN69_9PEZI</name>
<evidence type="ECO:0000313" key="2">
    <source>
        <dbReference type="Proteomes" id="UP000799429"/>
    </source>
</evidence>
<proteinExistence type="predicted"/>
<accession>A0A9P4VN69</accession>
<comment type="caution">
    <text evidence="1">The sequence shown here is derived from an EMBL/GenBank/DDBJ whole genome shotgun (WGS) entry which is preliminary data.</text>
</comment>
<dbReference type="AlphaFoldDB" id="A0A9P4VN69"/>
<sequence length="62" mass="7198">MFRDFIDPEERNHLRKANGADQPSDLFVAIDRTFYVEGLNRYLADKALTKGFSLPSLQWLLP</sequence>
<reference evidence="1" key="1">
    <citation type="journal article" date="2020" name="Stud. Mycol.">
        <title>101 Dothideomycetes genomes: a test case for predicting lifestyles and emergence of pathogens.</title>
        <authorList>
            <person name="Haridas S."/>
            <person name="Albert R."/>
            <person name="Binder M."/>
            <person name="Bloem J."/>
            <person name="Labutti K."/>
            <person name="Salamov A."/>
            <person name="Andreopoulos B."/>
            <person name="Baker S."/>
            <person name="Barry K."/>
            <person name="Bills G."/>
            <person name="Bluhm B."/>
            <person name="Cannon C."/>
            <person name="Castanera R."/>
            <person name="Culley D."/>
            <person name="Daum C."/>
            <person name="Ezra D."/>
            <person name="Gonzalez J."/>
            <person name="Henrissat B."/>
            <person name="Kuo A."/>
            <person name="Liang C."/>
            <person name="Lipzen A."/>
            <person name="Lutzoni F."/>
            <person name="Magnuson J."/>
            <person name="Mondo S."/>
            <person name="Nolan M."/>
            <person name="Ohm R."/>
            <person name="Pangilinan J."/>
            <person name="Park H.-J."/>
            <person name="Ramirez L."/>
            <person name="Alfaro M."/>
            <person name="Sun H."/>
            <person name="Tritt A."/>
            <person name="Yoshinaga Y."/>
            <person name="Zwiers L.-H."/>
            <person name="Turgeon B."/>
            <person name="Goodwin S."/>
            <person name="Spatafora J."/>
            <person name="Crous P."/>
            <person name="Grigoriev I."/>
        </authorList>
    </citation>
    <scope>NUCLEOTIDE SEQUENCE</scope>
    <source>
        <strain evidence="1">CBS 101060</strain>
    </source>
</reference>
<organism evidence="1 2">
    <name type="scientific">Patellaria atrata CBS 101060</name>
    <dbReference type="NCBI Taxonomy" id="1346257"/>
    <lineage>
        <taxon>Eukaryota</taxon>
        <taxon>Fungi</taxon>
        <taxon>Dikarya</taxon>
        <taxon>Ascomycota</taxon>
        <taxon>Pezizomycotina</taxon>
        <taxon>Dothideomycetes</taxon>
        <taxon>Dothideomycetes incertae sedis</taxon>
        <taxon>Patellariales</taxon>
        <taxon>Patellariaceae</taxon>
        <taxon>Patellaria</taxon>
    </lineage>
</organism>
<keyword evidence="2" id="KW-1185">Reference proteome</keyword>
<evidence type="ECO:0000313" key="1">
    <source>
        <dbReference type="EMBL" id="KAF2839411.1"/>
    </source>
</evidence>
<gene>
    <name evidence="1" type="ORF">M501DRAFT_1004022</name>
</gene>